<dbReference type="AlphaFoldDB" id="A0AA39CVW0"/>
<feature type="domain" description="NAD-dependent epimerase/dehydratase" evidence="2">
    <location>
        <begin position="6"/>
        <end position="238"/>
    </location>
</feature>
<keyword evidence="4" id="KW-1185">Reference proteome</keyword>
<name>A0AA39CVW0_9EURO</name>
<dbReference type="Pfam" id="PF01370">
    <property type="entry name" value="Epimerase"/>
    <property type="match status" value="1"/>
</dbReference>
<dbReference type="InterPro" id="IPR036291">
    <property type="entry name" value="NAD(P)-bd_dom_sf"/>
</dbReference>
<dbReference type="GO" id="GO:0004029">
    <property type="term" value="F:aldehyde dehydrogenase (NAD+) activity"/>
    <property type="evidence" value="ECO:0007669"/>
    <property type="project" value="TreeGrafter"/>
</dbReference>
<evidence type="ECO:0000313" key="3">
    <source>
        <dbReference type="EMBL" id="KAJ9633228.1"/>
    </source>
</evidence>
<sequence>MPSKAVLVTGANGFIGYAVCRAFALAGWATYGLMRSDRSIPELVKEEITPIVGSAADPASFVADLPPIDVVICCSGDPSNFGAHFKEMTSLIQSLSKIARSKGHGKPLAIISSGCKDYGMTPRHGDPNLAPHTEESPLNFPPVLGERAKGALDMMTKYTKDFDCVITRPTTLYGRSSSFYGLIFLLAEQAKSETDGVLAVTSDADAICHGTHVDDVAAAYLAIAEAPRDVVAGQAYNISSHRYETLGEIVEVVEKAHGIKVEYVDADGVDKDSYATNALFNFPQWVDSEKIRKHTGWRDKKPLFHEGYNVYRKAYEAAAQAKTEQHERVMRMVEGRFGIKD</sequence>
<comment type="caution">
    <text evidence="3">The sequence shown here is derived from an EMBL/GenBank/DDBJ whole genome shotgun (WGS) entry which is preliminary data.</text>
</comment>
<dbReference type="GO" id="GO:0005737">
    <property type="term" value="C:cytoplasm"/>
    <property type="evidence" value="ECO:0007669"/>
    <property type="project" value="TreeGrafter"/>
</dbReference>
<dbReference type="Proteomes" id="UP001172681">
    <property type="component" value="Unassembled WGS sequence"/>
</dbReference>
<keyword evidence="1" id="KW-1133">Transmembrane helix</keyword>
<dbReference type="Gene3D" id="3.40.50.720">
    <property type="entry name" value="NAD(P)-binding Rossmann-like Domain"/>
    <property type="match status" value="1"/>
</dbReference>
<accession>A0AA39CVW0</accession>
<dbReference type="InterPro" id="IPR001509">
    <property type="entry name" value="Epimerase_deHydtase"/>
</dbReference>
<dbReference type="PANTHER" id="PTHR48079:SF6">
    <property type="entry name" value="NAD(P)-BINDING DOMAIN-CONTAINING PROTEIN-RELATED"/>
    <property type="match status" value="1"/>
</dbReference>
<reference evidence="3" key="1">
    <citation type="submission" date="2022-10" db="EMBL/GenBank/DDBJ databases">
        <title>Culturing micro-colonial fungi from biological soil crusts in the Mojave desert and describing Neophaeococcomyces mojavensis, and introducing the new genera and species Taxawa tesnikishii.</title>
        <authorList>
            <person name="Kurbessoian T."/>
            <person name="Stajich J.E."/>
        </authorList>
    </citation>
    <scope>NUCLEOTIDE SEQUENCE</scope>
    <source>
        <strain evidence="3">TK_35</strain>
    </source>
</reference>
<feature type="transmembrane region" description="Helical" evidence="1">
    <location>
        <begin position="14"/>
        <end position="34"/>
    </location>
</feature>
<protein>
    <recommendedName>
        <fullName evidence="2">NAD-dependent epimerase/dehydratase domain-containing protein</fullName>
    </recommendedName>
</protein>
<evidence type="ECO:0000259" key="2">
    <source>
        <dbReference type="Pfam" id="PF01370"/>
    </source>
</evidence>
<organism evidence="3 4">
    <name type="scientific">Knufia peltigerae</name>
    <dbReference type="NCBI Taxonomy" id="1002370"/>
    <lineage>
        <taxon>Eukaryota</taxon>
        <taxon>Fungi</taxon>
        <taxon>Dikarya</taxon>
        <taxon>Ascomycota</taxon>
        <taxon>Pezizomycotina</taxon>
        <taxon>Eurotiomycetes</taxon>
        <taxon>Chaetothyriomycetidae</taxon>
        <taxon>Chaetothyriales</taxon>
        <taxon>Trichomeriaceae</taxon>
        <taxon>Knufia</taxon>
    </lineage>
</organism>
<dbReference type="InterPro" id="IPR051783">
    <property type="entry name" value="NAD(P)-dependent_oxidoreduct"/>
</dbReference>
<keyword evidence="1" id="KW-0812">Transmembrane</keyword>
<gene>
    <name evidence="3" type="ORF">H2204_007124</name>
</gene>
<dbReference type="SUPFAM" id="SSF51735">
    <property type="entry name" value="NAD(P)-binding Rossmann-fold domains"/>
    <property type="match status" value="1"/>
</dbReference>
<evidence type="ECO:0000313" key="4">
    <source>
        <dbReference type="Proteomes" id="UP001172681"/>
    </source>
</evidence>
<keyword evidence="1" id="KW-0472">Membrane</keyword>
<evidence type="ECO:0000256" key="1">
    <source>
        <dbReference type="SAM" id="Phobius"/>
    </source>
</evidence>
<proteinExistence type="predicted"/>
<dbReference type="EMBL" id="JAPDRN010000048">
    <property type="protein sequence ID" value="KAJ9633228.1"/>
    <property type="molecule type" value="Genomic_DNA"/>
</dbReference>
<dbReference type="PANTHER" id="PTHR48079">
    <property type="entry name" value="PROTEIN YEEZ"/>
    <property type="match status" value="1"/>
</dbReference>